<keyword evidence="4" id="KW-1185">Reference proteome</keyword>
<evidence type="ECO:0000256" key="2">
    <source>
        <dbReference type="SAM" id="Phobius"/>
    </source>
</evidence>
<dbReference type="PANTHER" id="PTHR36777:SF2">
    <property type="entry name" value="EXPRESSED PROTEIN"/>
    <property type="match status" value="1"/>
</dbReference>
<feature type="compositionally biased region" description="Basic and acidic residues" evidence="1">
    <location>
        <begin position="178"/>
        <end position="188"/>
    </location>
</feature>
<dbReference type="Proteomes" id="UP001346149">
    <property type="component" value="Unassembled WGS sequence"/>
</dbReference>
<keyword evidence="2" id="KW-1133">Transmembrane helix</keyword>
<feature type="transmembrane region" description="Helical" evidence="2">
    <location>
        <begin position="134"/>
        <end position="152"/>
    </location>
</feature>
<organism evidence="3 4">
    <name type="scientific">Trapa natans</name>
    <name type="common">Water chestnut</name>
    <dbReference type="NCBI Taxonomy" id="22666"/>
    <lineage>
        <taxon>Eukaryota</taxon>
        <taxon>Viridiplantae</taxon>
        <taxon>Streptophyta</taxon>
        <taxon>Embryophyta</taxon>
        <taxon>Tracheophyta</taxon>
        <taxon>Spermatophyta</taxon>
        <taxon>Magnoliopsida</taxon>
        <taxon>eudicotyledons</taxon>
        <taxon>Gunneridae</taxon>
        <taxon>Pentapetalae</taxon>
        <taxon>rosids</taxon>
        <taxon>malvids</taxon>
        <taxon>Myrtales</taxon>
        <taxon>Lythraceae</taxon>
        <taxon>Trapa</taxon>
    </lineage>
</organism>
<evidence type="ECO:0000313" key="4">
    <source>
        <dbReference type="Proteomes" id="UP001346149"/>
    </source>
</evidence>
<comment type="caution">
    <text evidence="3">The sequence shown here is derived from an EMBL/GenBank/DDBJ whole genome shotgun (WGS) entry which is preliminary data.</text>
</comment>
<keyword evidence="2" id="KW-0472">Membrane</keyword>
<dbReference type="AlphaFoldDB" id="A0AAN7MC17"/>
<reference evidence="3 4" key="1">
    <citation type="journal article" date="2023" name="Hortic Res">
        <title>Pangenome of water caltrop reveals structural variations and asymmetric subgenome divergence after allopolyploidization.</title>
        <authorList>
            <person name="Zhang X."/>
            <person name="Chen Y."/>
            <person name="Wang L."/>
            <person name="Yuan Y."/>
            <person name="Fang M."/>
            <person name="Shi L."/>
            <person name="Lu R."/>
            <person name="Comes H.P."/>
            <person name="Ma Y."/>
            <person name="Chen Y."/>
            <person name="Huang G."/>
            <person name="Zhou Y."/>
            <person name="Zheng Z."/>
            <person name="Qiu Y."/>
        </authorList>
    </citation>
    <scope>NUCLEOTIDE SEQUENCE [LARGE SCALE GENOMIC DNA]</scope>
    <source>
        <strain evidence="3">F231</strain>
    </source>
</reference>
<evidence type="ECO:0000256" key="1">
    <source>
        <dbReference type="SAM" id="MobiDB-lite"/>
    </source>
</evidence>
<sequence>MAAPIALYNLLPTPISAYTSLKCLKIKPHGLAPARSQFLSSTSTSRLKSRSLIPGTGISWPRISRCRCRRWSIVFAAQSDFLRVLQTVWNVGKDGIEAGTNLVPDSIPRPIARISVTVVTLTLSIFVLKSFLSTAFFVLGTMGLVYFIYLAFNKDNGPRGGGGGSSSSSNTSVDESLEEARRIMEKYK</sequence>
<dbReference type="PANTHER" id="PTHR36777">
    <property type="entry name" value="EXPRESSED PROTEIN"/>
    <property type="match status" value="1"/>
</dbReference>
<dbReference type="EMBL" id="JAXQNO010000007">
    <property type="protein sequence ID" value="KAK4794001.1"/>
    <property type="molecule type" value="Genomic_DNA"/>
</dbReference>
<gene>
    <name evidence="3" type="ORF">SAY86_011995</name>
</gene>
<protein>
    <submittedName>
        <fullName evidence="3">Uncharacterized protein</fullName>
    </submittedName>
</protein>
<name>A0AAN7MC17_TRANT</name>
<evidence type="ECO:0000313" key="3">
    <source>
        <dbReference type="EMBL" id="KAK4794001.1"/>
    </source>
</evidence>
<keyword evidence="2" id="KW-0812">Transmembrane</keyword>
<accession>A0AAN7MC17</accession>
<proteinExistence type="predicted"/>
<feature type="region of interest" description="Disordered" evidence="1">
    <location>
        <begin position="160"/>
        <end position="188"/>
    </location>
</feature>